<organism evidence="1 2">
    <name type="scientific">Raphidocelis subcapitata</name>
    <dbReference type="NCBI Taxonomy" id="307507"/>
    <lineage>
        <taxon>Eukaryota</taxon>
        <taxon>Viridiplantae</taxon>
        <taxon>Chlorophyta</taxon>
        <taxon>core chlorophytes</taxon>
        <taxon>Chlorophyceae</taxon>
        <taxon>CS clade</taxon>
        <taxon>Sphaeropleales</taxon>
        <taxon>Selenastraceae</taxon>
        <taxon>Raphidocelis</taxon>
    </lineage>
</organism>
<dbReference type="OrthoDB" id="40579at2759"/>
<protein>
    <recommendedName>
        <fullName evidence="3">Haloacid dehalogenase-like hydrolase</fullName>
    </recommendedName>
</protein>
<dbReference type="GO" id="GO:0016787">
    <property type="term" value="F:hydrolase activity"/>
    <property type="evidence" value="ECO:0007669"/>
    <property type="project" value="InterPro"/>
</dbReference>
<accession>A0A2V0NK85</accession>
<evidence type="ECO:0000313" key="1">
    <source>
        <dbReference type="EMBL" id="GBF87704.1"/>
    </source>
</evidence>
<name>A0A2V0NK85_9CHLO</name>
<dbReference type="InterPro" id="IPR036412">
    <property type="entry name" value="HAD-like_sf"/>
</dbReference>
<dbReference type="AlphaFoldDB" id="A0A2V0NK85"/>
<sequence>MARLRDANFEITGAAGRARREAACPALLKAAGALQRRPAAAAAPASRARAPNRRAALAPRAALKALIFECDGAVVDTEELRRRSYNEAFRQLDVQSAEGGVLQWSPQDWAEIGSSTREPKPRWYFSRAGWPVSNLHGGRAPADDGEKSALVDALQGGSAAAYERIMGSGELQPRPGVLRLMDEARAAGLAVSVRGAPPAAALRALLGDRAAAMDAAPAAAPAAAEGGDAGAAAAAYLAAAARLGVQPSECLVLAHRADRVGAAMAAGMRCVVTYTPATKLQEFPGASHVVSDLESAAISVRELVANRVVQDDRIEMTVTDSGVFWSKGGAF</sequence>
<proteinExistence type="predicted"/>
<dbReference type="PANTHER" id="PTHR42896:SF4">
    <property type="entry name" value="OS08G0485900 PROTEIN"/>
    <property type="match status" value="1"/>
</dbReference>
<dbReference type="SUPFAM" id="SSF56784">
    <property type="entry name" value="HAD-like"/>
    <property type="match status" value="1"/>
</dbReference>
<dbReference type="InParanoid" id="A0A2V0NK85"/>
<keyword evidence="2" id="KW-1185">Reference proteome</keyword>
<dbReference type="Gene3D" id="1.10.150.240">
    <property type="entry name" value="Putative phosphatase, domain 2"/>
    <property type="match status" value="1"/>
</dbReference>
<dbReference type="STRING" id="307507.A0A2V0NK85"/>
<dbReference type="Pfam" id="PF00702">
    <property type="entry name" value="Hydrolase"/>
    <property type="match status" value="1"/>
</dbReference>
<dbReference type="Proteomes" id="UP000247498">
    <property type="component" value="Unassembled WGS sequence"/>
</dbReference>
<dbReference type="InterPro" id="IPR023198">
    <property type="entry name" value="PGP-like_dom2"/>
</dbReference>
<dbReference type="Gene3D" id="3.40.50.1000">
    <property type="entry name" value="HAD superfamily/HAD-like"/>
    <property type="match status" value="1"/>
</dbReference>
<dbReference type="PANTHER" id="PTHR42896">
    <property type="entry name" value="XYLULOSE-1,5-BISPHOSPHATE (XUBP) PHOSPHATASE"/>
    <property type="match status" value="1"/>
</dbReference>
<dbReference type="InterPro" id="IPR023214">
    <property type="entry name" value="HAD_sf"/>
</dbReference>
<gene>
    <name evidence="1" type="ORF">Rsub_00415</name>
</gene>
<dbReference type="EMBL" id="BDRX01000002">
    <property type="protein sequence ID" value="GBF87704.1"/>
    <property type="molecule type" value="Genomic_DNA"/>
</dbReference>
<evidence type="ECO:0000313" key="2">
    <source>
        <dbReference type="Proteomes" id="UP000247498"/>
    </source>
</evidence>
<reference evidence="1 2" key="1">
    <citation type="journal article" date="2018" name="Sci. Rep.">
        <title>Raphidocelis subcapitata (=Pseudokirchneriella subcapitata) provides an insight into genome evolution and environmental adaptations in the Sphaeropleales.</title>
        <authorList>
            <person name="Suzuki S."/>
            <person name="Yamaguchi H."/>
            <person name="Nakajima N."/>
            <person name="Kawachi M."/>
        </authorList>
    </citation>
    <scope>NUCLEOTIDE SEQUENCE [LARGE SCALE GENOMIC DNA]</scope>
    <source>
        <strain evidence="1 2">NIES-35</strain>
    </source>
</reference>
<evidence type="ECO:0008006" key="3">
    <source>
        <dbReference type="Google" id="ProtNLM"/>
    </source>
</evidence>
<dbReference type="InterPro" id="IPR044999">
    <property type="entry name" value="CbbY-like"/>
</dbReference>
<comment type="caution">
    <text evidence="1">The sequence shown here is derived from an EMBL/GenBank/DDBJ whole genome shotgun (WGS) entry which is preliminary data.</text>
</comment>